<evidence type="ECO:0000256" key="1">
    <source>
        <dbReference type="SAM" id="Phobius"/>
    </source>
</evidence>
<organism evidence="2">
    <name type="scientific">Arundo donax</name>
    <name type="common">Giant reed</name>
    <name type="synonym">Donax arundinaceus</name>
    <dbReference type="NCBI Taxonomy" id="35708"/>
    <lineage>
        <taxon>Eukaryota</taxon>
        <taxon>Viridiplantae</taxon>
        <taxon>Streptophyta</taxon>
        <taxon>Embryophyta</taxon>
        <taxon>Tracheophyta</taxon>
        <taxon>Spermatophyta</taxon>
        <taxon>Magnoliopsida</taxon>
        <taxon>Liliopsida</taxon>
        <taxon>Poales</taxon>
        <taxon>Poaceae</taxon>
        <taxon>PACMAD clade</taxon>
        <taxon>Arundinoideae</taxon>
        <taxon>Arundineae</taxon>
        <taxon>Arundo</taxon>
    </lineage>
</organism>
<proteinExistence type="predicted"/>
<evidence type="ECO:0000313" key="2">
    <source>
        <dbReference type="EMBL" id="JAE36100.1"/>
    </source>
</evidence>
<reference evidence="2" key="1">
    <citation type="submission" date="2014-09" db="EMBL/GenBank/DDBJ databases">
        <authorList>
            <person name="Magalhaes I.L.F."/>
            <person name="Oliveira U."/>
            <person name="Santos F.R."/>
            <person name="Vidigal T.H.D.A."/>
            <person name="Brescovit A.D."/>
            <person name="Santos A.J."/>
        </authorList>
    </citation>
    <scope>NUCLEOTIDE SEQUENCE</scope>
    <source>
        <tissue evidence="2">Shoot tissue taken approximately 20 cm above the soil surface</tissue>
    </source>
</reference>
<reference evidence="2" key="2">
    <citation type="journal article" date="2015" name="Data Brief">
        <title>Shoot transcriptome of the giant reed, Arundo donax.</title>
        <authorList>
            <person name="Barrero R.A."/>
            <person name="Guerrero F.D."/>
            <person name="Moolhuijzen P."/>
            <person name="Goolsby J.A."/>
            <person name="Tidwell J."/>
            <person name="Bellgard S.E."/>
            <person name="Bellgard M.I."/>
        </authorList>
    </citation>
    <scope>NUCLEOTIDE SEQUENCE</scope>
    <source>
        <tissue evidence="2">Shoot tissue taken approximately 20 cm above the soil surface</tissue>
    </source>
</reference>
<name>A0A0A9HG57_ARUDO</name>
<protein>
    <submittedName>
        <fullName evidence="2">Uncharacterized protein</fullName>
    </submittedName>
</protein>
<feature type="transmembrane region" description="Helical" evidence="1">
    <location>
        <begin position="90"/>
        <end position="114"/>
    </location>
</feature>
<keyword evidence="1" id="KW-1133">Transmembrane helix</keyword>
<keyword evidence="1" id="KW-0472">Membrane</keyword>
<dbReference type="EMBL" id="GBRH01161796">
    <property type="protein sequence ID" value="JAE36100.1"/>
    <property type="molecule type" value="Transcribed_RNA"/>
</dbReference>
<dbReference type="AlphaFoldDB" id="A0A0A9HG57"/>
<sequence length="116" mass="13444">MKAIWKKLTQNETVTSSTLTICYLWLKKIQQRKSWPLSPPGQNLQTSAQLKYRHQSPAILILFLILRIMLQNQMHPHLTQFDRATCRLVWVSTGLVVTCADTILSILCLHWFAIVI</sequence>
<keyword evidence="1" id="KW-0812">Transmembrane</keyword>
<accession>A0A0A9HG57</accession>